<accession>A0A392MAR4</accession>
<dbReference type="InterPro" id="IPR012677">
    <property type="entry name" value="Nucleotide-bd_a/b_plait_sf"/>
</dbReference>
<dbReference type="PANTHER" id="PTHR34427">
    <property type="entry name" value="DUF4283 DOMAIN PROTEIN"/>
    <property type="match status" value="1"/>
</dbReference>
<feature type="compositionally biased region" description="Basic and acidic residues" evidence="1">
    <location>
        <begin position="1"/>
        <end position="16"/>
    </location>
</feature>
<evidence type="ECO:0000313" key="3">
    <source>
        <dbReference type="Proteomes" id="UP000265520"/>
    </source>
</evidence>
<comment type="caution">
    <text evidence="2">The sequence shown here is derived from an EMBL/GenBank/DDBJ whole genome shotgun (WGS) entry which is preliminary data.</text>
</comment>
<keyword evidence="3" id="KW-1185">Reference proteome</keyword>
<organism evidence="2 3">
    <name type="scientific">Trifolium medium</name>
    <dbReference type="NCBI Taxonomy" id="97028"/>
    <lineage>
        <taxon>Eukaryota</taxon>
        <taxon>Viridiplantae</taxon>
        <taxon>Streptophyta</taxon>
        <taxon>Embryophyta</taxon>
        <taxon>Tracheophyta</taxon>
        <taxon>Spermatophyta</taxon>
        <taxon>Magnoliopsida</taxon>
        <taxon>eudicotyledons</taxon>
        <taxon>Gunneridae</taxon>
        <taxon>Pentapetalae</taxon>
        <taxon>rosids</taxon>
        <taxon>fabids</taxon>
        <taxon>Fabales</taxon>
        <taxon>Fabaceae</taxon>
        <taxon>Papilionoideae</taxon>
        <taxon>50 kb inversion clade</taxon>
        <taxon>NPAAA clade</taxon>
        <taxon>Hologalegina</taxon>
        <taxon>IRL clade</taxon>
        <taxon>Trifolieae</taxon>
        <taxon>Trifolium</taxon>
    </lineage>
</organism>
<evidence type="ECO:0000256" key="1">
    <source>
        <dbReference type="SAM" id="MobiDB-lite"/>
    </source>
</evidence>
<dbReference type="PANTHER" id="PTHR34427:SF5">
    <property type="entry name" value="DUF4283 DOMAIN-CONTAINING PROTEIN"/>
    <property type="match status" value="1"/>
</dbReference>
<dbReference type="Gene3D" id="3.30.70.330">
    <property type="match status" value="1"/>
</dbReference>
<dbReference type="EMBL" id="LXQA010006424">
    <property type="protein sequence ID" value="MCH84195.1"/>
    <property type="molecule type" value="Genomic_DNA"/>
</dbReference>
<evidence type="ECO:0000313" key="2">
    <source>
        <dbReference type="EMBL" id="MCH84195.1"/>
    </source>
</evidence>
<dbReference type="AlphaFoldDB" id="A0A392MAR4"/>
<feature type="region of interest" description="Disordered" evidence="1">
    <location>
        <begin position="1"/>
        <end position="27"/>
    </location>
</feature>
<dbReference type="GO" id="GO:0003676">
    <property type="term" value="F:nucleic acid binding"/>
    <property type="evidence" value="ECO:0007669"/>
    <property type="project" value="InterPro"/>
</dbReference>
<name>A0A392MAR4_9FABA</name>
<dbReference type="Proteomes" id="UP000265520">
    <property type="component" value="Unassembled WGS sequence"/>
</dbReference>
<proteinExistence type="predicted"/>
<protein>
    <submittedName>
        <fullName evidence="2">RNA recognition motif</fullName>
    </submittedName>
</protein>
<gene>
    <name evidence="2" type="ORF">A2U01_0005026</name>
</gene>
<sequence length="435" mass="49349">MREKARERGSEREGHNSKKSNPEQIGYRNREENTITFFITNFPDDVTVEELWKCFARYWKVGEIYVPAKRDKFGRRANISRFKRGDAAIEGLKNNGNNDSYRRPNEGRLGTERVKKGISFKDIITEGGQRSKARSGSDGDGGGETSTRGREQEGILEVEVDPSNLEKLKHSYVGSLKNFDEAESINTIIAMEGFQEAIPMGSNLILFTSLLPGGIKRVLDMNKNWWSNKFSEIKELNANLCPKGRRIWVRIFGTPIHAWGWKCFEKILGDLGRLIKVDAQIESQERLDVARAQLTVSSWLFIDTVQQVRVKDESSSQVYDVCSVDETISERRELEARSDVGWQEGWSDDGKDGGEMTERENRDLLGKDRQHVIVNNQKKTEDCQQIQIMKGTYHYSQEVVGLERCSEEVGKGDNLGDKELVLLTVEAASEVVGAK</sequence>
<dbReference type="SUPFAM" id="SSF54928">
    <property type="entry name" value="RNA-binding domain, RBD"/>
    <property type="match status" value="1"/>
</dbReference>
<feature type="non-terminal residue" evidence="2">
    <location>
        <position position="435"/>
    </location>
</feature>
<dbReference type="InterPro" id="IPR035979">
    <property type="entry name" value="RBD_domain_sf"/>
</dbReference>
<reference evidence="2 3" key="1">
    <citation type="journal article" date="2018" name="Front. Plant Sci.">
        <title>Red Clover (Trifolium pratense) and Zigzag Clover (T. medium) - A Picture of Genomic Similarities and Differences.</title>
        <authorList>
            <person name="Dluhosova J."/>
            <person name="Istvanek J."/>
            <person name="Nedelnik J."/>
            <person name="Repkova J."/>
        </authorList>
    </citation>
    <scope>NUCLEOTIDE SEQUENCE [LARGE SCALE GENOMIC DNA]</scope>
    <source>
        <strain evidence="3">cv. 10/8</strain>
        <tissue evidence="2">Leaf</tissue>
    </source>
</reference>
<feature type="region of interest" description="Disordered" evidence="1">
    <location>
        <begin position="127"/>
        <end position="155"/>
    </location>
</feature>